<sequence length="500" mass="57554">MAKNARRVIMLGTTTPCRSRRMCTEATEVMEPRGKVSLYRRLSALGATGGSVSKTMNQFLREGKSVKKYNLESCVKELRKYKRFHHALELMDWMEERGINLSYSDCAVRLDLLSKVEGIASAEKYFNGLSPPVKNQLTYGALLNCYCKEKMTEKAVALFEQMSELNYTSTSLAYNNLMALYMRLGKPEMVPPLVQEMKGKSISLDTFTYNVWMNSYSSLNDIEEVERVMEEIKVEGGDKCNWTTYSNLAVIYVKAGLFEKAETALKELEKKIKPRDRTAFHFLISVYASTSNLEEVNRVWISLKLAFPTTNNLSYLVMLQALARLDDLNGIKKCFEEWESGCSHYDIRLANVLLSAYLRRDMIKEAQSVCEGAVKKGSKPNYRTQEMFMDFYLKTCQMEIAMRCMEAAVSEVKDNEWQPYQERVSAFLKYFEEEKDVNGAEEFCKMLKKINCLDSIAYHLLLNTYMAAGKTAPEMRQRMKEDEIEMSSELENLLQRVCPE</sequence>
<gene>
    <name evidence="7" type="ORF">HHK36_012253</name>
</gene>
<dbReference type="Pfam" id="PF01535">
    <property type="entry name" value="PPR"/>
    <property type="match status" value="2"/>
</dbReference>
<dbReference type="EMBL" id="JABCRI010000008">
    <property type="protein sequence ID" value="KAF8401319.1"/>
    <property type="molecule type" value="Genomic_DNA"/>
</dbReference>
<dbReference type="OrthoDB" id="1717827at2759"/>
<dbReference type="PANTHER" id="PTHR45717:SF8">
    <property type="entry name" value="OS01G0301000 PROTEIN"/>
    <property type="match status" value="1"/>
</dbReference>
<dbReference type="SUPFAM" id="SSF48452">
    <property type="entry name" value="TPR-like"/>
    <property type="match status" value="1"/>
</dbReference>
<accession>A0A834Z4G8</accession>
<feature type="repeat" description="PPR" evidence="6">
    <location>
        <begin position="135"/>
        <end position="169"/>
    </location>
</feature>
<keyword evidence="4" id="KW-0809">Transit peptide</keyword>
<dbReference type="Gene3D" id="1.25.40.10">
    <property type="entry name" value="Tetratricopeptide repeat domain"/>
    <property type="match status" value="3"/>
</dbReference>
<dbReference type="FunFam" id="1.25.40.10:FF:000385">
    <property type="entry name" value="Pentatricopeptide repeat-containing protein mitochondrial"/>
    <property type="match status" value="1"/>
</dbReference>
<proteinExistence type="inferred from homology"/>
<evidence type="ECO:0000256" key="1">
    <source>
        <dbReference type="ARBA" id="ARBA00004173"/>
    </source>
</evidence>
<dbReference type="InterPro" id="IPR002885">
    <property type="entry name" value="PPR_rpt"/>
</dbReference>
<dbReference type="GO" id="GO:0005739">
    <property type="term" value="C:mitochondrion"/>
    <property type="evidence" value="ECO:0007669"/>
    <property type="project" value="UniProtKB-SubCell"/>
</dbReference>
<protein>
    <recommendedName>
        <fullName evidence="9">Pentatricopeptide repeat-containing protein</fullName>
    </recommendedName>
</protein>
<evidence type="ECO:0008006" key="9">
    <source>
        <dbReference type="Google" id="ProtNLM"/>
    </source>
</evidence>
<dbReference type="AlphaFoldDB" id="A0A834Z4G8"/>
<evidence type="ECO:0000256" key="2">
    <source>
        <dbReference type="ARBA" id="ARBA00007626"/>
    </source>
</evidence>
<dbReference type="NCBIfam" id="TIGR00756">
    <property type="entry name" value="PPR"/>
    <property type="match status" value="2"/>
</dbReference>
<keyword evidence="5" id="KW-0496">Mitochondrion</keyword>
<name>A0A834Z4G8_TETSI</name>
<dbReference type="FunFam" id="1.25.40.10:FF:000618">
    <property type="entry name" value="Pentatricopeptide repeat-containing protein mitochondrial"/>
    <property type="match status" value="1"/>
</dbReference>
<organism evidence="7 8">
    <name type="scientific">Tetracentron sinense</name>
    <name type="common">Spur-leaf</name>
    <dbReference type="NCBI Taxonomy" id="13715"/>
    <lineage>
        <taxon>Eukaryota</taxon>
        <taxon>Viridiplantae</taxon>
        <taxon>Streptophyta</taxon>
        <taxon>Embryophyta</taxon>
        <taxon>Tracheophyta</taxon>
        <taxon>Spermatophyta</taxon>
        <taxon>Magnoliopsida</taxon>
        <taxon>Trochodendrales</taxon>
        <taxon>Trochodendraceae</taxon>
        <taxon>Tetracentron</taxon>
    </lineage>
</organism>
<evidence type="ECO:0000256" key="5">
    <source>
        <dbReference type="ARBA" id="ARBA00023128"/>
    </source>
</evidence>
<dbReference type="OMA" id="LFLEHYM"/>
<evidence type="ECO:0000313" key="7">
    <source>
        <dbReference type="EMBL" id="KAF8401319.1"/>
    </source>
</evidence>
<comment type="subcellular location">
    <subcellularLocation>
        <location evidence="1">Mitochondrion</location>
    </subcellularLocation>
</comment>
<feature type="repeat" description="PPR" evidence="6">
    <location>
        <begin position="205"/>
        <end position="239"/>
    </location>
</feature>
<evidence type="ECO:0000256" key="3">
    <source>
        <dbReference type="ARBA" id="ARBA00022737"/>
    </source>
</evidence>
<evidence type="ECO:0000256" key="6">
    <source>
        <dbReference type="PROSITE-ProRule" id="PRU00708"/>
    </source>
</evidence>
<dbReference type="PANTHER" id="PTHR45717">
    <property type="entry name" value="OS12G0527900 PROTEIN"/>
    <property type="match status" value="1"/>
</dbReference>
<dbReference type="Proteomes" id="UP000655225">
    <property type="component" value="Unassembled WGS sequence"/>
</dbReference>
<dbReference type="InterPro" id="IPR011990">
    <property type="entry name" value="TPR-like_helical_dom_sf"/>
</dbReference>
<dbReference type="PROSITE" id="PS51375">
    <property type="entry name" value="PPR"/>
    <property type="match status" value="3"/>
</dbReference>
<comment type="similarity">
    <text evidence="2">Belongs to the PPR family. P subfamily.</text>
</comment>
<comment type="caution">
    <text evidence="7">The sequence shown here is derived from an EMBL/GenBank/DDBJ whole genome shotgun (WGS) entry which is preliminary data.</text>
</comment>
<evidence type="ECO:0000256" key="4">
    <source>
        <dbReference type="ARBA" id="ARBA00022946"/>
    </source>
</evidence>
<evidence type="ECO:0000313" key="8">
    <source>
        <dbReference type="Proteomes" id="UP000655225"/>
    </source>
</evidence>
<keyword evidence="3" id="KW-0677">Repeat</keyword>
<dbReference type="Pfam" id="PF13041">
    <property type="entry name" value="PPR_2"/>
    <property type="match status" value="1"/>
</dbReference>
<reference evidence="7 8" key="1">
    <citation type="submission" date="2020-04" db="EMBL/GenBank/DDBJ databases">
        <title>Plant Genome Project.</title>
        <authorList>
            <person name="Zhang R.-G."/>
        </authorList>
    </citation>
    <scope>NUCLEOTIDE SEQUENCE [LARGE SCALE GENOMIC DNA]</scope>
    <source>
        <strain evidence="7">YNK0</strain>
        <tissue evidence="7">Leaf</tissue>
    </source>
</reference>
<dbReference type="GO" id="GO:0003729">
    <property type="term" value="F:mRNA binding"/>
    <property type="evidence" value="ECO:0007669"/>
    <property type="project" value="UniProtKB-ARBA"/>
</dbReference>
<feature type="repeat" description="PPR" evidence="6">
    <location>
        <begin position="346"/>
        <end position="380"/>
    </location>
</feature>
<keyword evidence="8" id="KW-1185">Reference proteome</keyword>